<proteinExistence type="predicted"/>
<organism evidence="1 2">
    <name type="scientific">Nocardia huaxiensis</name>
    <dbReference type="NCBI Taxonomy" id="2755382"/>
    <lineage>
        <taxon>Bacteria</taxon>
        <taxon>Bacillati</taxon>
        <taxon>Actinomycetota</taxon>
        <taxon>Actinomycetes</taxon>
        <taxon>Mycobacteriales</taxon>
        <taxon>Nocardiaceae</taxon>
        <taxon>Nocardia</taxon>
    </lineage>
</organism>
<evidence type="ECO:0000313" key="1">
    <source>
        <dbReference type="EMBL" id="QLY28138.1"/>
    </source>
</evidence>
<reference evidence="1 2" key="1">
    <citation type="submission" date="2020-07" db="EMBL/GenBank/DDBJ databases">
        <authorList>
            <person name="Zhuang K."/>
            <person name="Ran Y."/>
        </authorList>
    </citation>
    <scope>NUCLEOTIDE SEQUENCE [LARGE SCALE GENOMIC DNA]</scope>
    <source>
        <strain evidence="1 2">WCH-YHL-001</strain>
    </source>
</reference>
<gene>
    <name evidence="1" type="ORF">H0264_22385</name>
</gene>
<accession>A0A7D6Z984</accession>
<evidence type="ECO:0000313" key="2">
    <source>
        <dbReference type="Proteomes" id="UP000515512"/>
    </source>
</evidence>
<name>A0A7D6Z984_9NOCA</name>
<dbReference type="Proteomes" id="UP000515512">
    <property type="component" value="Chromosome"/>
</dbReference>
<dbReference type="EMBL" id="CP059399">
    <property type="protein sequence ID" value="QLY28138.1"/>
    <property type="molecule type" value="Genomic_DNA"/>
</dbReference>
<keyword evidence="2" id="KW-1185">Reference proteome</keyword>
<dbReference type="RefSeq" id="WP_181579346.1">
    <property type="nucleotide sequence ID" value="NZ_CP059399.1"/>
</dbReference>
<evidence type="ECO:0008006" key="3">
    <source>
        <dbReference type="Google" id="ProtNLM"/>
    </source>
</evidence>
<sequence>MPIPGAGLVSRLLSTDAAKFQPTEIDSSFTSFTLDDRVDAFTEHVAELADKIPTANHAPMAEVMAEVNHSARPTSRNLPTSDSIGFLWNKQDSRGTTWIPQGLTGSWDADADGTFGEHRIIAASWYDDKGHHGVNRGSRVTFVNYDNPDKPEYRHVLLVVPDREGGFHAAVSHAGGLAWIGYKLYVADTNAIRVFDLHHIWRTEPDPTQRVIGMKGKKAFAADYRFAIPQLGYYRPPLVTQPLRVSCVSLDRTTSPNTLVTAEYQKDRDGVSSTRPAEARIVRWNLRENDTLESSGTSVRSSAAFVTSRANINGAITHDGEFVLTTSEFDRKPGWIHRAELGKTKRYTKIRLGGPEDLTYRPQDRRMWTLTEYDKRRAVFGIPFASIGR</sequence>
<protein>
    <recommendedName>
        <fullName evidence="3">Secreted protein</fullName>
    </recommendedName>
</protein>
<dbReference type="KEGG" id="nhu:H0264_22385"/>
<dbReference type="AlphaFoldDB" id="A0A7D6Z984"/>